<evidence type="ECO:0000313" key="4">
    <source>
        <dbReference type="EMBL" id="GLR12624.1"/>
    </source>
</evidence>
<gene>
    <name evidence="4" type="ORF">GCM10007907_14140</name>
</gene>
<name>A0ABQ5YCV6_9NEIS</name>
<organism evidence="4 5">
    <name type="scientific">Chitinimonas prasina</name>
    <dbReference type="NCBI Taxonomy" id="1434937"/>
    <lineage>
        <taxon>Bacteria</taxon>
        <taxon>Pseudomonadati</taxon>
        <taxon>Pseudomonadota</taxon>
        <taxon>Betaproteobacteria</taxon>
        <taxon>Neisseriales</taxon>
        <taxon>Chitinibacteraceae</taxon>
        <taxon>Chitinimonas</taxon>
    </lineage>
</organism>
<accession>A0ABQ5YCV6</accession>
<dbReference type="EMBL" id="BSOG01000001">
    <property type="protein sequence ID" value="GLR12624.1"/>
    <property type="molecule type" value="Genomic_DNA"/>
</dbReference>
<comment type="caution">
    <text evidence="4">The sequence shown here is derived from an EMBL/GenBank/DDBJ whole genome shotgun (WGS) entry which is preliminary data.</text>
</comment>
<dbReference type="RefSeq" id="WP_284195742.1">
    <property type="nucleotide sequence ID" value="NZ_BSOG01000001.1"/>
</dbReference>
<dbReference type="Gene3D" id="3.40.190.10">
    <property type="entry name" value="Periplasmic binding protein-like II"/>
    <property type="match status" value="2"/>
</dbReference>
<evidence type="ECO:0000313" key="5">
    <source>
        <dbReference type="Proteomes" id="UP001156706"/>
    </source>
</evidence>
<sequence>MPWSVWWLVLTLLAGPSQASAPCARPIQVAYYDLGILYDPATGQGLDRDVVDTLAQRTGCRFMPRFESRVRIWTMLAAGTLDMSVSGIPTPERRQFAEFVPYFWVRNELVTTRRLAQIKPEEFLANPDLRLGVVKSYKHGEAWEPFIEQLRQRGRVDELADTGSLFDQLEANRIAAFPALSLVTLGMAKRYPTRQPMVRLPWFGEQAKVEHGLILSRSKLDPATYKLFQQTINEMRRDGTLKAIFSRYMGNADAEAMLQQ</sequence>
<dbReference type="InterPro" id="IPR001638">
    <property type="entry name" value="Solute-binding_3/MltF_N"/>
</dbReference>
<evidence type="ECO:0000259" key="3">
    <source>
        <dbReference type="Pfam" id="PF00497"/>
    </source>
</evidence>
<protein>
    <recommendedName>
        <fullName evidence="3">Solute-binding protein family 3/N-terminal domain-containing protein</fullName>
    </recommendedName>
</protein>
<evidence type="ECO:0000256" key="2">
    <source>
        <dbReference type="SAM" id="SignalP"/>
    </source>
</evidence>
<dbReference type="PANTHER" id="PTHR35936">
    <property type="entry name" value="MEMBRANE-BOUND LYTIC MUREIN TRANSGLYCOSYLASE F"/>
    <property type="match status" value="1"/>
</dbReference>
<dbReference type="Proteomes" id="UP001156706">
    <property type="component" value="Unassembled WGS sequence"/>
</dbReference>
<dbReference type="Pfam" id="PF00497">
    <property type="entry name" value="SBP_bac_3"/>
    <property type="match status" value="1"/>
</dbReference>
<evidence type="ECO:0000256" key="1">
    <source>
        <dbReference type="ARBA" id="ARBA00022729"/>
    </source>
</evidence>
<feature type="domain" description="Solute-binding protein family 3/N-terminal" evidence="3">
    <location>
        <begin position="39"/>
        <end position="250"/>
    </location>
</feature>
<dbReference type="SUPFAM" id="SSF53850">
    <property type="entry name" value="Periplasmic binding protein-like II"/>
    <property type="match status" value="1"/>
</dbReference>
<keyword evidence="1 2" id="KW-0732">Signal</keyword>
<feature type="signal peptide" evidence="2">
    <location>
        <begin position="1"/>
        <end position="21"/>
    </location>
</feature>
<feature type="chain" id="PRO_5046968801" description="Solute-binding protein family 3/N-terminal domain-containing protein" evidence="2">
    <location>
        <begin position="22"/>
        <end position="260"/>
    </location>
</feature>
<reference evidence="5" key="1">
    <citation type="journal article" date="2019" name="Int. J. Syst. Evol. Microbiol.">
        <title>The Global Catalogue of Microorganisms (GCM) 10K type strain sequencing project: providing services to taxonomists for standard genome sequencing and annotation.</title>
        <authorList>
            <consortium name="The Broad Institute Genomics Platform"/>
            <consortium name="The Broad Institute Genome Sequencing Center for Infectious Disease"/>
            <person name="Wu L."/>
            <person name="Ma J."/>
        </authorList>
    </citation>
    <scope>NUCLEOTIDE SEQUENCE [LARGE SCALE GENOMIC DNA]</scope>
    <source>
        <strain evidence="5">NBRC 110044</strain>
    </source>
</reference>
<dbReference type="PANTHER" id="PTHR35936:SF19">
    <property type="entry name" value="AMINO-ACID-BINDING PROTEIN YXEM-RELATED"/>
    <property type="match status" value="1"/>
</dbReference>
<keyword evidence="5" id="KW-1185">Reference proteome</keyword>
<proteinExistence type="predicted"/>